<accession>A0A7V8VFW6</accession>
<dbReference type="InterPro" id="IPR032585">
    <property type="entry name" value="DUF4912"/>
</dbReference>
<protein>
    <submittedName>
        <fullName evidence="2">DUF4912 domain-containing protein</fullName>
    </submittedName>
</protein>
<dbReference type="EMBL" id="JACEFB010000012">
    <property type="protein sequence ID" value="MBA2227300.1"/>
    <property type="molecule type" value="Genomic_DNA"/>
</dbReference>
<gene>
    <name evidence="2" type="ORF">H0921_14150</name>
</gene>
<feature type="compositionally biased region" description="Basic residues" evidence="1">
    <location>
        <begin position="84"/>
        <end position="94"/>
    </location>
</feature>
<name>A0A7V8VFW6_9BACT</name>
<feature type="compositionally biased region" description="Low complexity" evidence="1">
    <location>
        <begin position="63"/>
        <end position="83"/>
    </location>
</feature>
<feature type="region of interest" description="Disordered" evidence="1">
    <location>
        <begin position="1"/>
        <end position="22"/>
    </location>
</feature>
<feature type="region of interest" description="Disordered" evidence="1">
    <location>
        <begin position="43"/>
        <end position="157"/>
    </location>
</feature>
<evidence type="ECO:0000313" key="2">
    <source>
        <dbReference type="EMBL" id="MBA2227300.1"/>
    </source>
</evidence>
<dbReference type="Proteomes" id="UP000542342">
    <property type="component" value="Unassembled WGS sequence"/>
</dbReference>
<dbReference type="AlphaFoldDB" id="A0A7V8VFW6"/>
<sequence>MSKATPLSRRPKVELERMARRRGIRGWETMTKTALVAALLKVTGGSKKGRVTVKSAAKVTTPRRTSSSQRRASGAGSASTASAKSRRVASRHKSTPAPASRSGKKTATNDRVPETAAPPRLGKTLAPAGEKSREPAQSTAGKMKKTASPTGGVDKGQAVDLVGGGGSKLAAVVSRPSSGGIASATVAVPPRVSTPPAKDRVILTVNDPYWLHVMWELSAQSVQRAEAALKQDWYGAKLTIRLWDVTSQDTTSTYETPLQDIPVEEDGHNWYIHVSQPPRTYRVDIGYMSRRGEFFVLARSNVVTTPKAGTPEALDAGWETDPRKAERIAAMSTGFESAAHPQLKAIFEERFRRPIGSPRESAFGSGATPPHHLKKFYFDLDARLIVFGRTDPQAHLTLGNDPVELRPDGTFVMEFSLPDSRQIIPAVAVSADGVEERTIVLAIERNTKYLEPIIHDQISEN</sequence>
<reference evidence="2 3" key="1">
    <citation type="submission" date="2020-07" db="EMBL/GenBank/DDBJ databases">
        <title>Thermogemmata thermophila gen. nov., sp. nov., a novel moderate thermophilic planctomycete from a Kamchatka hot spring.</title>
        <authorList>
            <person name="Elcheninov A.G."/>
            <person name="Podosokorskaya O.A."/>
            <person name="Kovaleva O.L."/>
            <person name="Novikov A."/>
            <person name="Bonch-Osmolovskaya E.A."/>
            <person name="Toshchakov S.V."/>
            <person name="Kublanov I.V."/>
        </authorList>
    </citation>
    <scope>NUCLEOTIDE SEQUENCE [LARGE SCALE GENOMIC DNA]</scope>
    <source>
        <strain evidence="2 3">2918</strain>
    </source>
</reference>
<dbReference type="Pfam" id="PF16258">
    <property type="entry name" value="DUF4912"/>
    <property type="match status" value="1"/>
</dbReference>
<organism evidence="2 3">
    <name type="scientific">Thermogemmata fonticola</name>
    <dbReference type="NCBI Taxonomy" id="2755323"/>
    <lineage>
        <taxon>Bacteria</taxon>
        <taxon>Pseudomonadati</taxon>
        <taxon>Planctomycetota</taxon>
        <taxon>Planctomycetia</taxon>
        <taxon>Gemmatales</taxon>
        <taxon>Gemmataceae</taxon>
        <taxon>Thermogemmata</taxon>
    </lineage>
</organism>
<keyword evidence="3" id="KW-1185">Reference proteome</keyword>
<proteinExistence type="predicted"/>
<evidence type="ECO:0000313" key="3">
    <source>
        <dbReference type="Proteomes" id="UP000542342"/>
    </source>
</evidence>
<dbReference type="RefSeq" id="WP_194539160.1">
    <property type="nucleotide sequence ID" value="NZ_JACEFB010000012.1"/>
</dbReference>
<evidence type="ECO:0000256" key="1">
    <source>
        <dbReference type="SAM" id="MobiDB-lite"/>
    </source>
</evidence>
<comment type="caution">
    <text evidence="2">The sequence shown here is derived from an EMBL/GenBank/DDBJ whole genome shotgun (WGS) entry which is preliminary data.</text>
</comment>